<evidence type="ECO:0000256" key="3">
    <source>
        <dbReference type="RuleBase" id="RU003616"/>
    </source>
</evidence>
<dbReference type="Gene3D" id="2.60.40.790">
    <property type="match status" value="1"/>
</dbReference>
<name>A0ABP1FY67_9CHLO</name>
<dbReference type="InterPro" id="IPR002068">
    <property type="entry name" value="A-crystallin/Hsp20_dom"/>
</dbReference>
<dbReference type="SUPFAM" id="SSF49764">
    <property type="entry name" value="HSP20-like chaperones"/>
    <property type="match status" value="1"/>
</dbReference>
<evidence type="ECO:0000256" key="1">
    <source>
        <dbReference type="ARBA" id="ARBA00023016"/>
    </source>
</evidence>
<keyword evidence="1" id="KW-0346">Stress response</keyword>
<dbReference type="PROSITE" id="PS01031">
    <property type="entry name" value="SHSP"/>
    <property type="match status" value="1"/>
</dbReference>
<gene>
    <name evidence="5" type="primary">g7580</name>
    <name evidence="5" type="ORF">VP750_LOCUS6487</name>
</gene>
<accession>A0ABP1FY67</accession>
<protein>
    <submittedName>
        <fullName evidence="5">G7580 protein</fullName>
    </submittedName>
</protein>
<dbReference type="InterPro" id="IPR008978">
    <property type="entry name" value="HSP20-like_chaperone"/>
</dbReference>
<dbReference type="InterPro" id="IPR031107">
    <property type="entry name" value="Small_HSP"/>
</dbReference>
<evidence type="ECO:0000259" key="4">
    <source>
        <dbReference type="PROSITE" id="PS01031"/>
    </source>
</evidence>
<feature type="domain" description="SHSP" evidence="4">
    <location>
        <begin position="27"/>
        <end position="184"/>
    </location>
</feature>
<dbReference type="PANTHER" id="PTHR11527">
    <property type="entry name" value="HEAT-SHOCK PROTEIN 20 FAMILY MEMBER"/>
    <property type="match status" value="1"/>
</dbReference>
<comment type="similarity">
    <text evidence="2 3">Belongs to the small heat shock protein (HSP20) family.</text>
</comment>
<dbReference type="EMBL" id="CAXHTA020000011">
    <property type="protein sequence ID" value="CAL5224828.1"/>
    <property type="molecule type" value="Genomic_DNA"/>
</dbReference>
<evidence type="ECO:0000256" key="2">
    <source>
        <dbReference type="PROSITE-ProRule" id="PRU00285"/>
    </source>
</evidence>
<dbReference type="CDD" id="cd06464">
    <property type="entry name" value="ACD_sHsps-like"/>
    <property type="match status" value="1"/>
</dbReference>
<reference evidence="5 6" key="1">
    <citation type="submission" date="2024-06" db="EMBL/GenBank/DDBJ databases">
        <authorList>
            <person name="Kraege A."/>
            <person name="Thomma B."/>
        </authorList>
    </citation>
    <scope>NUCLEOTIDE SEQUENCE [LARGE SCALE GENOMIC DNA]</scope>
</reference>
<comment type="caution">
    <text evidence="5">The sequence shown here is derived from an EMBL/GenBank/DDBJ whole genome shotgun (WGS) entry which is preliminary data.</text>
</comment>
<dbReference type="Pfam" id="PF00011">
    <property type="entry name" value="HSP20"/>
    <property type="match status" value="2"/>
</dbReference>
<proteinExistence type="inferred from homology"/>
<evidence type="ECO:0000313" key="5">
    <source>
        <dbReference type="EMBL" id="CAL5224828.1"/>
    </source>
</evidence>
<evidence type="ECO:0000313" key="6">
    <source>
        <dbReference type="Proteomes" id="UP001497392"/>
    </source>
</evidence>
<organism evidence="5 6">
    <name type="scientific">Coccomyxa viridis</name>
    <dbReference type="NCBI Taxonomy" id="1274662"/>
    <lineage>
        <taxon>Eukaryota</taxon>
        <taxon>Viridiplantae</taxon>
        <taxon>Chlorophyta</taxon>
        <taxon>core chlorophytes</taxon>
        <taxon>Trebouxiophyceae</taxon>
        <taxon>Trebouxiophyceae incertae sedis</taxon>
        <taxon>Coccomyxaceae</taxon>
        <taxon>Coccomyxa</taxon>
    </lineage>
</organism>
<keyword evidence="6" id="KW-1185">Reference proteome</keyword>
<sequence>MALSTLMADDDIFPGFNPFRSLMTGDAGGPGPLRPIPIDVIEKDDKFDIKADLPGVDRADVRLSADGDVLTIAVDARKEEEGDEEVAGYRVHRNERRHQFVTRCMRPSQSADVIKRRQQFVTRRVRLPESPDMIERRQQFVTRRVRLPESADMTKITAKMDNGTLIIDVPKNPDKVRQRQIDVS</sequence>
<dbReference type="Proteomes" id="UP001497392">
    <property type="component" value="Unassembled WGS sequence"/>
</dbReference>